<keyword evidence="2" id="KW-1185">Reference proteome</keyword>
<proteinExistence type="predicted"/>
<dbReference type="Proteomes" id="UP000827872">
    <property type="component" value="Linkage Group LG04"/>
</dbReference>
<evidence type="ECO:0000313" key="2">
    <source>
        <dbReference type="Proteomes" id="UP000827872"/>
    </source>
</evidence>
<evidence type="ECO:0000313" key="1">
    <source>
        <dbReference type="EMBL" id="KAH8006150.1"/>
    </source>
</evidence>
<name>A0ACB8FKT0_9SAUR</name>
<comment type="caution">
    <text evidence="1">The sequence shown here is derived from an EMBL/GenBank/DDBJ whole genome shotgun (WGS) entry which is preliminary data.</text>
</comment>
<organism evidence="1 2">
    <name type="scientific">Sphaerodactylus townsendi</name>
    <dbReference type="NCBI Taxonomy" id="933632"/>
    <lineage>
        <taxon>Eukaryota</taxon>
        <taxon>Metazoa</taxon>
        <taxon>Chordata</taxon>
        <taxon>Craniata</taxon>
        <taxon>Vertebrata</taxon>
        <taxon>Euteleostomi</taxon>
        <taxon>Lepidosauria</taxon>
        <taxon>Squamata</taxon>
        <taxon>Bifurcata</taxon>
        <taxon>Gekkota</taxon>
        <taxon>Sphaerodactylidae</taxon>
        <taxon>Sphaerodactylus</taxon>
    </lineage>
</organism>
<accession>A0ACB8FKT0</accession>
<protein>
    <submittedName>
        <fullName evidence="1">Uncharacterized protein</fullName>
    </submittedName>
</protein>
<sequence length="920" mass="101708">MVFKDLSDRMTANARSEALYEWMTQILQKKSYSAMAESENSTSWVSAENLWILGRYMVHLPLEEIRNINSNEMRLFISYDNATKQLDTVYDITPSLAQAFLERINASGFDMRNMLGLLVCFYDDLEQMDAVVARVLLHQMIKCSQLRGFQAGIHKLKSRLLDIATQNQTLNNTLGSLSDAVVGLTASQLDSLSPEAVHNAISTLNQVSGWARSQLVILASKYLAYEKAFSFHNISQMGALVTGISAESFHSMSPKELSQVVRGTLAQHASDLSPAQQQGILRKMVASADLVSVIADIQGPFFAEVSLFDLYKEGFNSSVVKDKELRPSQALFLYELLSRKTPPFDLLSIVQLVKGVTCRHIESMSTISFLNVFKVFEKNLHLLSPYQISCLAWKFWLLSNVSIPPYLLSVLPSEHLESVRGSLCIPFVTSLGKVELDRLILNEHKKKTVLQRVQECLNGSLVDEYDIDLLGNLICHLPAALICDGISLETLVTALHQFRLCRQLSHEQKLEIKHRLIEIYGSPRNWTAETTQDSGPFIGLLPKAELSVLVEKFPDTILKIASKTTGPIPPTEDLLLAQFESVRNSIRAPDESTDCTEVSEPTLDEIIKLSEANVFWSVPELGCMNPETFAKTVELLGSVGGFRAPQLTALKEKAKQAWGPLPDWKSYHVVSLGRIATVLNETEIGELDLSSVDTVAALSQQMEWDPLQARSILQGFLEDSGQTVDTLRSFELAGLGAILCSLNFTEIAAINPLEFSTVVARIGSLLCSVSVLKEFKKKAESVFGAVAGWNRAVLQEIGTISAGLNEGELKALDKELMPYFQPVAIKCLPDEMFKKFSPEQIAHLGPENAAVVTETQRQQLNDSQLQSLHLALDGARTTIQDAPLGESTATPTYTPALSGSPFSYSFSFWACALFTFCAAS</sequence>
<dbReference type="EMBL" id="CM037617">
    <property type="protein sequence ID" value="KAH8006150.1"/>
    <property type="molecule type" value="Genomic_DNA"/>
</dbReference>
<reference evidence="1" key="1">
    <citation type="submission" date="2021-08" db="EMBL/GenBank/DDBJ databases">
        <title>The first chromosome-level gecko genome reveals the dynamic sex chromosomes of Neotropical dwarf geckos (Sphaerodactylidae: Sphaerodactylus).</title>
        <authorList>
            <person name="Pinto B.J."/>
            <person name="Keating S.E."/>
            <person name="Gamble T."/>
        </authorList>
    </citation>
    <scope>NUCLEOTIDE SEQUENCE</scope>
    <source>
        <strain evidence="1">TG3544</strain>
    </source>
</reference>
<gene>
    <name evidence="1" type="ORF">K3G42_032091</name>
</gene>